<dbReference type="PROSITE" id="PS51186">
    <property type="entry name" value="GNAT"/>
    <property type="match status" value="1"/>
</dbReference>
<sequence>MSFFRHFFATPRVWGLAESQVRIDIEDPVGRGLIRAKPRVDVDEGTYAPSGENVFGPCHGGRAGASPISRLTIRPVLGYDHREVERVRWADRDWLEPWEATLAPGVDECLPSLADYQRKTDAEVEAGATLPMMIEADGRVIGVVTAANTVRGALYSTTVGYWIVSDYAGQGITSLAVAAFIDLLILRLGIHRVEINIRPENEPSLGIARKLGLTHEGYRPRYMAIAGQWADHMAFSIDRESLPSGGLVQSIWGVDLLGE</sequence>
<dbReference type="InterPro" id="IPR016181">
    <property type="entry name" value="Acyl_CoA_acyltransferase"/>
</dbReference>
<evidence type="ECO:0000256" key="3">
    <source>
        <dbReference type="ARBA" id="ARBA00038502"/>
    </source>
</evidence>
<accession>A0A9W5RFT8</accession>
<dbReference type="Pfam" id="PF13302">
    <property type="entry name" value="Acetyltransf_3"/>
    <property type="match status" value="1"/>
</dbReference>
<dbReference type="RefSeq" id="WP_016444771.1">
    <property type="nucleotide sequence ID" value="NZ_KE150266.1"/>
</dbReference>
<reference evidence="5 6" key="1">
    <citation type="submission" date="2013-05" db="EMBL/GenBank/DDBJ databases">
        <title>The Genome Sequence of Actinomyces europaeus ACS-120-V-COL10B.</title>
        <authorList>
            <consortium name="The Broad Institute Genomics Platform"/>
            <person name="Earl A."/>
            <person name="Ward D."/>
            <person name="Feldgarden M."/>
            <person name="Gevers D."/>
            <person name="Saerens B."/>
            <person name="Vaneechoutte M."/>
            <person name="Walker B."/>
            <person name="Young S."/>
            <person name="Zeng Q."/>
            <person name="Gargeya S."/>
            <person name="Fitzgerald M."/>
            <person name="Haas B."/>
            <person name="Abouelleil A."/>
            <person name="Allen A.W."/>
            <person name="Alvarado L."/>
            <person name="Arachchi H.M."/>
            <person name="Berlin A.M."/>
            <person name="Chapman S.B."/>
            <person name="Gainer-Dewar J."/>
            <person name="Goldberg J."/>
            <person name="Griggs A."/>
            <person name="Gujja S."/>
            <person name="Hansen M."/>
            <person name="Howarth C."/>
            <person name="Imamovic A."/>
            <person name="Ireland A."/>
            <person name="Larimer J."/>
            <person name="McCowan C."/>
            <person name="Murphy C."/>
            <person name="Pearson M."/>
            <person name="Poon T.W."/>
            <person name="Priest M."/>
            <person name="Roberts A."/>
            <person name="Saif S."/>
            <person name="Shea T."/>
            <person name="Sisk P."/>
            <person name="Sykes S."/>
            <person name="Wortman J."/>
            <person name="Nusbaum C."/>
            <person name="Birren B."/>
        </authorList>
    </citation>
    <scope>NUCLEOTIDE SEQUENCE [LARGE SCALE GENOMIC DNA]</scope>
    <source>
        <strain evidence="5 6">ACS-120-V-Col10b</strain>
    </source>
</reference>
<proteinExistence type="inferred from homology"/>
<name>A0A9W5RFT8_9ACTO</name>
<organism evidence="5 6">
    <name type="scientific">Gleimia europaea ACS-120-V-Col10b</name>
    <dbReference type="NCBI Taxonomy" id="883069"/>
    <lineage>
        <taxon>Bacteria</taxon>
        <taxon>Bacillati</taxon>
        <taxon>Actinomycetota</taxon>
        <taxon>Actinomycetes</taxon>
        <taxon>Actinomycetales</taxon>
        <taxon>Actinomycetaceae</taxon>
        <taxon>Gleimia</taxon>
    </lineage>
</organism>
<dbReference type="GO" id="GO:0005737">
    <property type="term" value="C:cytoplasm"/>
    <property type="evidence" value="ECO:0007669"/>
    <property type="project" value="TreeGrafter"/>
</dbReference>
<dbReference type="OrthoDB" id="5242221at2"/>
<evidence type="ECO:0000313" key="6">
    <source>
        <dbReference type="Proteomes" id="UP000014387"/>
    </source>
</evidence>
<evidence type="ECO:0000259" key="4">
    <source>
        <dbReference type="PROSITE" id="PS51186"/>
    </source>
</evidence>
<keyword evidence="1" id="KW-0808">Transferase</keyword>
<dbReference type="InterPro" id="IPR051531">
    <property type="entry name" value="N-acetyltransferase"/>
</dbReference>
<comment type="caution">
    <text evidence="5">The sequence shown here is derived from an EMBL/GenBank/DDBJ whole genome shotgun (WGS) entry which is preliminary data.</text>
</comment>
<keyword evidence="6" id="KW-1185">Reference proteome</keyword>
<evidence type="ECO:0000313" key="5">
    <source>
        <dbReference type="EMBL" id="EPD31661.1"/>
    </source>
</evidence>
<evidence type="ECO:0000256" key="1">
    <source>
        <dbReference type="ARBA" id="ARBA00022679"/>
    </source>
</evidence>
<comment type="similarity">
    <text evidence="3">Belongs to the acetyltransferase family. RimJ subfamily.</text>
</comment>
<dbReference type="InterPro" id="IPR000182">
    <property type="entry name" value="GNAT_dom"/>
</dbReference>
<dbReference type="PANTHER" id="PTHR43792">
    <property type="entry name" value="GNAT FAMILY, PUTATIVE (AFU_ORTHOLOGUE AFUA_3G00765)-RELATED-RELATED"/>
    <property type="match status" value="1"/>
</dbReference>
<dbReference type="PANTHER" id="PTHR43792:SF8">
    <property type="entry name" value="[RIBOSOMAL PROTEIN US5]-ALANINE N-ACETYLTRANSFERASE"/>
    <property type="match status" value="1"/>
</dbReference>
<protein>
    <recommendedName>
        <fullName evidence="4">N-acetyltransferase domain-containing protein</fullName>
    </recommendedName>
</protein>
<dbReference type="SUPFAM" id="SSF55729">
    <property type="entry name" value="Acyl-CoA N-acyltransferases (Nat)"/>
    <property type="match status" value="1"/>
</dbReference>
<evidence type="ECO:0000256" key="2">
    <source>
        <dbReference type="ARBA" id="ARBA00023315"/>
    </source>
</evidence>
<dbReference type="AlphaFoldDB" id="A0A9W5RFT8"/>
<dbReference type="Proteomes" id="UP000014387">
    <property type="component" value="Unassembled WGS sequence"/>
</dbReference>
<dbReference type="EMBL" id="AGWN01000001">
    <property type="protein sequence ID" value="EPD31661.1"/>
    <property type="molecule type" value="Genomic_DNA"/>
</dbReference>
<dbReference type="Gene3D" id="3.40.630.30">
    <property type="match status" value="1"/>
</dbReference>
<keyword evidence="2" id="KW-0012">Acyltransferase</keyword>
<gene>
    <name evidence="5" type="ORF">HMPREF9238_01439</name>
</gene>
<dbReference type="GO" id="GO:0008999">
    <property type="term" value="F:protein-N-terminal-alanine acetyltransferase activity"/>
    <property type="evidence" value="ECO:0007669"/>
    <property type="project" value="TreeGrafter"/>
</dbReference>
<feature type="domain" description="N-acetyltransferase" evidence="4">
    <location>
        <begin position="71"/>
        <end position="238"/>
    </location>
</feature>